<sequence length="133" mass="14663">MLNLKRKNILLFLQFLILGLSVGIIEDLIAVTLATDTKISYHLIGIVFLVTLPFSIIGELIVDKIDVPHLGHKTELFLEFLAFGVVMGIVEDIIAIKIVTGEAITLHILVLITLVAIPFAAFSELIVDRFKIA</sequence>
<keyword evidence="1" id="KW-0812">Transmembrane</keyword>
<evidence type="ECO:0000313" key="3">
    <source>
        <dbReference type="Proteomes" id="UP000176751"/>
    </source>
</evidence>
<protein>
    <submittedName>
        <fullName evidence="2">Uncharacterized protein</fullName>
    </submittedName>
</protein>
<dbReference type="STRING" id="1797737.A2196_03080"/>
<feature type="transmembrane region" description="Helical" evidence="1">
    <location>
        <begin position="39"/>
        <end position="62"/>
    </location>
</feature>
<gene>
    <name evidence="2" type="ORF">A2196_03080</name>
</gene>
<evidence type="ECO:0000256" key="1">
    <source>
        <dbReference type="SAM" id="Phobius"/>
    </source>
</evidence>
<name>A0A1F5HBA7_9BACT</name>
<reference evidence="2 3" key="1">
    <citation type="journal article" date="2016" name="Nat. Commun.">
        <title>Thousands of microbial genomes shed light on interconnected biogeochemical processes in an aquifer system.</title>
        <authorList>
            <person name="Anantharaman K."/>
            <person name="Brown C.T."/>
            <person name="Hug L.A."/>
            <person name="Sharon I."/>
            <person name="Castelle C.J."/>
            <person name="Probst A.J."/>
            <person name="Thomas B.C."/>
            <person name="Singh A."/>
            <person name="Wilkins M.J."/>
            <person name="Karaoz U."/>
            <person name="Brodie E.L."/>
            <person name="Williams K.H."/>
            <person name="Hubbard S.S."/>
            <person name="Banfield J.F."/>
        </authorList>
    </citation>
    <scope>NUCLEOTIDE SEQUENCE [LARGE SCALE GENOMIC DNA]</scope>
</reference>
<evidence type="ECO:0000313" key="2">
    <source>
        <dbReference type="EMBL" id="OGE01457.1"/>
    </source>
</evidence>
<feature type="transmembrane region" description="Helical" evidence="1">
    <location>
        <begin position="104"/>
        <end position="127"/>
    </location>
</feature>
<accession>A0A1F5HBA7</accession>
<feature type="transmembrane region" description="Helical" evidence="1">
    <location>
        <begin position="74"/>
        <end position="98"/>
    </location>
</feature>
<keyword evidence="1" id="KW-1133">Transmembrane helix</keyword>
<organism evidence="2 3">
    <name type="scientific">Candidatus Curtissbacteria bacterium RIFOXYA1_FULL_41_14</name>
    <dbReference type="NCBI Taxonomy" id="1797737"/>
    <lineage>
        <taxon>Bacteria</taxon>
        <taxon>Candidatus Curtissiibacteriota</taxon>
    </lineage>
</organism>
<comment type="caution">
    <text evidence="2">The sequence shown here is derived from an EMBL/GenBank/DDBJ whole genome shotgun (WGS) entry which is preliminary data.</text>
</comment>
<proteinExistence type="predicted"/>
<dbReference type="Proteomes" id="UP000176751">
    <property type="component" value="Unassembled WGS sequence"/>
</dbReference>
<dbReference type="EMBL" id="MFCA01000026">
    <property type="protein sequence ID" value="OGE01457.1"/>
    <property type="molecule type" value="Genomic_DNA"/>
</dbReference>
<dbReference type="AlphaFoldDB" id="A0A1F5HBA7"/>
<keyword evidence="1" id="KW-0472">Membrane</keyword>